<reference evidence="1 2" key="1">
    <citation type="submission" date="2021-06" db="EMBL/GenBank/DDBJ databases">
        <authorList>
            <person name="Sun Q."/>
            <person name="Li D."/>
        </authorList>
    </citation>
    <scope>NUCLEOTIDE SEQUENCE [LARGE SCALE GENOMIC DNA]</scope>
    <source>
        <strain evidence="1 2">MSJ-6</strain>
    </source>
</reference>
<dbReference type="Proteomes" id="UP000743001">
    <property type="component" value="Unassembled WGS sequence"/>
</dbReference>
<name>A0ABS6FSI7_9BACL</name>
<accession>A0ABS6FSI7</accession>
<organism evidence="1 2">
    <name type="scientific">Paenibacillus brevis</name>
    <dbReference type="NCBI Taxonomy" id="2841508"/>
    <lineage>
        <taxon>Bacteria</taxon>
        <taxon>Bacillati</taxon>
        <taxon>Bacillota</taxon>
        <taxon>Bacilli</taxon>
        <taxon>Bacillales</taxon>
        <taxon>Paenibacillaceae</taxon>
        <taxon>Paenibacillus</taxon>
    </lineage>
</organism>
<comment type="caution">
    <text evidence="1">The sequence shown here is derived from an EMBL/GenBank/DDBJ whole genome shotgun (WGS) entry which is preliminary data.</text>
</comment>
<keyword evidence="2" id="KW-1185">Reference proteome</keyword>
<dbReference type="RefSeq" id="WP_216479758.1">
    <property type="nucleotide sequence ID" value="NZ_JAHLQJ010000013.1"/>
</dbReference>
<dbReference type="EMBL" id="JAHLQJ010000013">
    <property type="protein sequence ID" value="MBU5673205.1"/>
    <property type="molecule type" value="Genomic_DNA"/>
</dbReference>
<protein>
    <submittedName>
        <fullName evidence="1">Uncharacterized protein</fullName>
    </submittedName>
</protein>
<sequence>MQKQKMLHVIWSEREEATYYVDKDKYSKAHDSGDVITLKAFEGKYAFDKTSLRRGRSVTAPILDTGTEKRQASVIRWKFFDTPTPA</sequence>
<evidence type="ECO:0000313" key="1">
    <source>
        <dbReference type="EMBL" id="MBU5673205.1"/>
    </source>
</evidence>
<gene>
    <name evidence="1" type="ORF">KQJ23_15355</name>
</gene>
<proteinExistence type="predicted"/>
<evidence type="ECO:0000313" key="2">
    <source>
        <dbReference type="Proteomes" id="UP000743001"/>
    </source>
</evidence>